<dbReference type="GO" id="GO:0032153">
    <property type="term" value="C:cell division site"/>
    <property type="evidence" value="ECO:0007669"/>
    <property type="project" value="TreeGrafter"/>
</dbReference>
<protein>
    <recommendedName>
        <fullName evidence="5">Pali-domain-containing protein</fullName>
    </recommendedName>
</protein>
<sequence>MGLGSAVHHIGTFCLVVALVLFIVVTITAPVVNGLSMMHVDLGRNAASADEVTFGTFGYCVRSSRGDDCTSSRVGYNPAALMRRLDGTPFNDASANTAKALTRVMVLHPVALGLCFIASLLLCISSGVVGSLLASLVSLAAFLAALVAMICDFVALGIVKRHVNDHNVSQAKWGSGIWLVLVAALLTLLGAAIVFVTCCCGRESKSRRRRAANEPKEPWHMTPATAERGRTRGRFW</sequence>
<keyword evidence="2" id="KW-1133">Transmembrane helix</keyword>
<dbReference type="InterPro" id="IPR009571">
    <property type="entry name" value="SUR7/Rim9-like_fungi"/>
</dbReference>
<dbReference type="Proteomes" id="UP000706124">
    <property type="component" value="Unassembled WGS sequence"/>
</dbReference>
<dbReference type="Pfam" id="PF06687">
    <property type="entry name" value="SUR7"/>
    <property type="match status" value="1"/>
</dbReference>
<evidence type="ECO:0000256" key="2">
    <source>
        <dbReference type="SAM" id="Phobius"/>
    </source>
</evidence>
<feature type="transmembrane region" description="Helical" evidence="2">
    <location>
        <begin position="12"/>
        <end position="32"/>
    </location>
</feature>
<dbReference type="OrthoDB" id="2354757at2759"/>
<keyword evidence="2" id="KW-0812">Transmembrane</keyword>
<dbReference type="Gene3D" id="1.20.140.150">
    <property type="match status" value="1"/>
</dbReference>
<dbReference type="AlphaFoldDB" id="A0A9P7MFX5"/>
<comment type="caution">
    <text evidence="3">The sequence shown here is derived from an EMBL/GenBank/DDBJ whole genome shotgun (WGS) entry which is preliminary data.</text>
</comment>
<evidence type="ECO:0000313" key="4">
    <source>
        <dbReference type="Proteomes" id="UP000706124"/>
    </source>
</evidence>
<feature type="transmembrane region" description="Helical" evidence="2">
    <location>
        <begin position="106"/>
        <end position="124"/>
    </location>
</feature>
<dbReference type="PANTHER" id="PTHR28013">
    <property type="entry name" value="PROTEIN DCV1-RELATED"/>
    <property type="match status" value="1"/>
</dbReference>
<evidence type="ECO:0000313" key="3">
    <source>
        <dbReference type="EMBL" id="KAG5943315.1"/>
    </source>
</evidence>
<dbReference type="GO" id="GO:0035838">
    <property type="term" value="C:growing cell tip"/>
    <property type="evidence" value="ECO:0007669"/>
    <property type="project" value="TreeGrafter"/>
</dbReference>
<dbReference type="GO" id="GO:0005886">
    <property type="term" value="C:plasma membrane"/>
    <property type="evidence" value="ECO:0007669"/>
    <property type="project" value="InterPro"/>
</dbReference>
<keyword evidence="2" id="KW-0472">Membrane</keyword>
<dbReference type="EMBL" id="SRPO01000068">
    <property type="protein sequence ID" value="KAG5943315.1"/>
    <property type="molecule type" value="Genomic_DNA"/>
</dbReference>
<gene>
    <name evidence="3" type="ORF">E4U60_006733</name>
</gene>
<dbReference type="PANTHER" id="PTHR28013:SF7">
    <property type="entry name" value="PALI-DOMAIN-CONTAINING PROTEIN"/>
    <property type="match status" value="1"/>
</dbReference>
<feature type="transmembrane region" description="Helical" evidence="2">
    <location>
        <begin position="178"/>
        <end position="200"/>
    </location>
</feature>
<reference evidence="3 4" key="1">
    <citation type="journal article" date="2020" name="bioRxiv">
        <title>Whole genome comparisons of ergot fungi reveals the divergence and evolution of species within the genus Claviceps are the result of varying mechanisms driving genome evolution and host range expansion.</title>
        <authorList>
            <person name="Wyka S.A."/>
            <person name="Mondo S.J."/>
            <person name="Liu M."/>
            <person name="Dettman J."/>
            <person name="Nalam V."/>
            <person name="Broders K.D."/>
        </authorList>
    </citation>
    <scope>NUCLEOTIDE SEQUENCE [LARGE SCALE GENOMIC DNA]</scope>
    <source>
        <strain evidence="3 4">CCC 1485</strain>
    </source>
</reference>
<feature type="region of interest" description="Disordered" evidence="1">
    <location>
        <begin position="209"/>
        <end position="236"/>
    </location>
</feature>
<evidence type="ECO:0008006" key="5">
    <source>
        <dbReference type="Google" id="ProtNLM"/>
    </source>
</evidence>
<keyword evidence="4" id="KW-1185">Reference proteome</keyword>
<accession>A0A9P7MFX5</accession>
<feature type="transmembrane region" description="Helical" evidence="2">
    <location>
        <begin position="136"/>
        <end position="158"/>
    </location>
</feature>
<organism evidence="3 4">
    <name type="scientific">Claviceps pazoutovae</name>
    <dbReference type="NCBI Taxonomy" id="1649127"/>
    <lineage>
        <taxon>Eukaryota</taxon>
        <taxon>Fungi</taxon>
        <taxon>Dikarya</taxon>
        <taxon>Ascomycota</taxon>
        <taxon>Pezizomycotina</taxon>
        <taxon>Sordariomycetes</taxon>
        <taxon>Hypocreomycetidae</taxon>
        <taxon>Hypocreales</taxon>
        <taxon>Clavicipitaceae</taxon>
        <taxon>Claviceps</taxon>
    </lineage>
</organism>
<evidence type="ECO:0000256" key="1">
    <source>
        <dbReference type="SAM" id="MobiDB-lite"/>
    </source>
</evidence>
<dbReference type="InterPro" id="IPR051380">
    <property type="entry name" value="pH-response_reg_palI/RIM9"/>
</dbReference>
<proteinExistence type="predicted"/>
<name>A0A9P7MFX5_9HYPO</name>